<dbReference type="AlphaFoldDB" id="A0AAN9TWU0"/>
<keyword evidence="2" id="KW-1185">Reference proteome</keyword>
<gene>
    <name evidence="1" type="ORF">V9T40_004588</name>
</gene>
<comment type="caution">
    <text evidence="1">The sequence shown here is derived from an EMBL/GenBank/DDBJ whole genome shotgun (WGS) entry which is preliminary data.</text>
</comment>
<proteinExistence type="predicted"/>
<organism evidence="1 2">
    <name type="scientific">Parthenolecanium corni</name>
    <dbReference type="NCBI Taxonomy" id="536013"/>
    <lineage>
        <taxon>Eukaryota</taxon>
        <taxon>Metazoa</taxon>
        <taxon>Ecdysozoa</taxon>
        <taxon>Arthropoda</taxon>
        <taxon>Hexapoda</taxon>
        <taxon>Insecta</taxon>
        <taxon>Pterygota</taxon>
        <taxon>Neoptera</taxon>
        <taxon>Paraneoptera</taxon>
        <taxon>Hemiptera</taxon>
        <taxon>Sternorrhyncha</taxon>
        <taxon>Coccoidea</taxon>
        <taxon>Coccidae</taxon>
        <taxon>Parthenolecanium</taxon>
    </lineage>
</organism>
<sequence>MSIRTVCGWKTECALRKTGCIGAPDFTPFRGIAGSAYSAQYRADKQVRIAPQPRCNFWRRRERRAAPRRVAIGDRMRLKTADSLVASEAAAWGWRGREKSAIRAVVSEKAKMYRCFGVAAAVAGGGGYWRIRAALTKTSRHVVGREGAWTATTPPPCG</sequence>
<reference evidence="1 2" key="1">
    <citation type="submission" date="2024-03" db="EMBL/GenBank/DDBJ databases">
        <title>Adaptation during the transition from Ophiocordyceps entomopathogen to insect associate is accompanied by gene loss and intensified selection.</title>
        <authorList>
            <person name="Ward C.M."/>
            <person name="Onetto C.A."/>
            <person name="Borneman A.R."/>
        </authorList>
    </citation>
    <scope>NUCLEOTIDE SEQUENCE [LARGE SCALE GENOMIC DNA]</scope>
    <source>
        <strain evidence="1">AWRI1</strain>
        <tissue evidence="1">Single Adult Female</tissue>
    </source>
</reference>
<evidence type="ECO:0000313" key="2">
    <source>
        <dbReference type="Proteomes" id="UP001367676"/>
    </source>
</evidence>
<accession>A0AAN9TWU0</accession>
<protein>
    <submittedName>
        <fullName evidence="1">Uncharacterized protein</fullName>
    </submittedName>
</protein>
<evidence type="ECO:0000313" key="1">
    <source>
        <dbReference type="EMBL" id="KAK7604315.1"/>
    </source>
</evidence>
<dbReference type="EMBL" id="JBBCAQ010000004">
    <property type="protein sequence ID" value="KAK7604315.1"/>
    <property type="molecule type" value="Genomic_DNA"/>
</dbReference>
<name>A0AAN9TWU0_9HEMI</name>
<dbReference type="Proteomes" id="UP001367676">
    <property type="component" value="Unassembled WGS sequence"/>
</dbReference>